<sequence length="697" mass="75700">MSTLSSNTASVPGQGEYLAHTYPSATTNSFTTNSDRLYTLISTCEALEFPNKWAIAIANYEQYNKFNDTIDDQLRTGIFCVGSQTMTCNNCKTGIPSNVSVYTCLICSTGQTPTHFCVWCYTSGSAATSHNHDKAFFVTDSDLLILLPADPEVSANLWTIRRNVFGTIWYTHKTTGQRTHVKPNPSAVLRSEGLPAGWAEHKSPEGRIYFFNGTTGASRWDKPIGSLPNGWKELRTPDMVLFYVNEALGLSTWDRPGEPPKPNRSPAQSPASKSSKPKPAAVVKSASTAGAADSTRAVVAPKPAGGGMSKMFGKLGNARNIMKVAKLGMKLAEGDFEGAAESGLEGDDEEEPDEEQEDEEVETVEDGSGEAGVDDSLTQPTQPSQQTTYYEQAVVQQPVSDQTAYVQPAYEQQAYEQSLYGQPVGEQPLYAQPVYEQTVYEQTMPLTQQPGFEHGVGISQDQSALSPGQEGYPPGILQQNFQQQPQILEQQIVYEQPTTSPPLHCDQSIMYEQTDACLQSSYQQPTVPMSSPEAYSQTCLPEGERPVLQPQEILSPASIPAQPVLMEQQLPYPEGFTTAPFVEPAIITSGDMSQQTTTPMNFEGPLPPEPMGATCGPSEEPAPDQFQVYANPGSDMKAMPSVSVISHPDQLASTETYSDPFNQSSLQPLTPEPVSMNEARLPVGAHPISVTPTWIGL</sequence>
<protein>
    <submittedName>
        <fullName evidence="1">Uncharacterized protein</fullName>
    </submittedName>
</protein>
<evidence type="ECO:0000313" key="2">
    <source>
        <dbReference type="Proteomes" id="UP000836387"/>
    </source>
</evidence>
<comment type="caution">
    <text evidence="1">The sequence shown here is derived from an EMBL/GenBank/DDBJ whole genome shotgun (WGS) entry which is preliminary data.</text>
</comment>
<evidence type="ECO:0000313" key="1">
    <source>
        <dbReference type="EMBL" id="CAG9942874.1"/>
    </source>
</evidence>
<reference evidence="1" key="1">
    <citation type="submission" date="2020-04" db="EMBL/GenBank/DDBJ databases">
        <authorList>
            <person name="Broberg M."/>
        </authorList>
    </citation>
    <scope>NUCLEOTIDE SEQUENCE</scope>
</reference>
<gene>
    <name evidence="1" type="ORF">CRV2_00000025</name>
</gene>
<proteinExistence type="predicted"/>
<dbReference type="Proteomes" id="UP000836387">
    <property type="component" value="Unassembled WGS sequence"/>
</dbReference>
<keyword evidence="2" id="KW-1185">Reference proteome</keyword>
<accession>A0ACA9TQ89</accession>
<name>A0ACA9TQ89_BIOOC</name>
<reference evidence="1" key="2">
    <citation type="submission" date="2021-10" db="EMBL/GenBank/DDBJ databases">
        <authorList>
            <person name="Piombo E."/>
        </authorList>
    </citation>
    <scope>NUCLEOTIDE SEQUENCE</scope>
</reference>
<organism evidence="1 2">
    <name type="scientific">Clonostachys rosea f. rosea IK726</name>
    <dbReference type="NCBI Taxonomy" id="1349383"/>
    <lineage>
        <taxon>Eukaryota</taxon>
        <taxon>Fungi</taxon>
        <taxon>Dikarya</taxon>
        <taxon>Ascomycota</taxon>
        <taxon>Pezizomycotina</taxon>
        <taxon>Sordariomycetes</taxon>
        <taxon>Hypocreomycetidae</taxon>
        <taxon>Hypocreales</taxon>
        <taxon>Bionectriaceae</taxon>
        <taxon>Clonostachys</taxon>
    </lineage>
</organism>
<dbReference type="EMBL" id="CADEHS020000007">
    <property type="protein sequence ID" value="CAG9942874.1"/>
    <property type="molecule type" value="Genomic_DNA"/>
</dbReference>